<dbReference type="InParanoid" id="A0A2G5EG26"/>
<protein>
    <submittedName>
        <fullName evidence="1">Uncharacterized protein</fullName>
    </submittedName>
</protein>
<keyword evidence="2" id="KW-1185">Reference proteome</keyword>
<reference evidence="1 2" key="1">
    <citation type="submission" date="2017-09" db="EMBL/GenBank/DDBJ databases">
        <title>WGS assembly of Aquilegia coerulea Goldsmith.</title>
        <authorList>
            <person name="Hodges S."/>
            <person name="Kramer E."/>
            <person name="Nordborg M."/>
            <person name="Tomkins J."/>
            <person name="Borevitz J."/>
            <person name="Derieg N."/>
            <person name="Yan J."/>
            <person name="Mihaltcheva S."/>
            <person name="Hayes R.D."/>
            <person name="Rokhsar D."/>
        </authorList>
    </citation>
    <scope>NUCLEOTIDE SEQUENCE [LARGE SCALE GENOMIC DNA]</scope>
    <source>
        <strain evidence="2">cv. Goldsmith</strain>
    </source>
</reference>
<evidence type="ECO:0000313" key="1">
    <source>
        <dbReference type="EMBL" id="PIA54661.1"/>
    </source>
</evidence>
<dbReference type="Proteomes" id="UP000230069">
    <property type="component" value="Unassembled WGS sequence"/>
</dbReference>
<evidence type="ECO:0000313" key="2">
    <source>
        <dbReference type="Proteomes" id="UP000230069"/>
    </source>
</evidence>
<gene>
    <name evidence="1" type="ORF">AQUCO_00900909v1</name>
</gene>
<organism evidence="1 2">
    <name type="scientific">Aquilegia coerulea</name>
    <name type="common">Rocky mountain columbine</name>
    <dbReference type="NCBI Taxonomy" id="218851"/>
    <lineage>
        <taxon>Eukaryota</taxon>
        <taxon>Viridiplantae</taxon>
        <taxon>Streptophyta</taxon>
        <taxon>Embryophyta</taxon>
        <taxon>Tracheophyta</taxon>
        <taxon>Spermatophyta</taxon>
        <taxon>Magnoliopsida</taxon>
        <taxon>Ranunculales</taxon>
        <taxon>Ranunculaceae</taxon>
        <taxon>Thalictroideae</taxon>
        <taxon>Aquilegia</taxon>
    </lineage>
</organism>
<dbReference type="EMBL" id="KZ305026">
    <property type="protein sequence ID" value="PIA54661.1"/>
    <property type="molecule type" value="Genomic_DNA"/>
</dbReference>
<proteinExistence type="predicted"/>
<name>A0A2G5EG26_AQUCA</name>
<accession>A0A2G5EG26</accession>
<sequence length="84" mass="8816">MHCDWKEENSEEVSGSKDDEAGCCHPLEVTGSSPAFLLSLPCSCFTPLSSAPLSSLSGIRIGLKISGDNKGIGTQDDISSDKEV</sequence>
<dbReference type="AlphaFoldDB" id="A0A2G5EG26"/>